<dbReference type="AlphaFoldDB" id="A0A8J6L6T0"/>
<sequence>MKEGAVEIAVVAIHCGRSSKLNLSIKGGWRRRGYVTVSNAGNPHVPGIRRGPRLGPRNERVIHSFIRVLEFARSPINVDVFAVSIKTRQGGARQKVPKGAWFQKLELFGRGRRNGWPGGRTTQWGPSSPNPPECTRLKVGRVIKILKMCSLMDLHDWLWLKWIPFTSDDRLSSGASEQRNKTVN</sequence>
<reference evidence="1" key="2">
    <citation type="submission" date="2021-08" db="EMBL/GenBank/DDBJ databases">
        <authorList>
            <person name="Eriksson T."/>
        </authorList>
    </citation>
    <scope>NUCLEOTIDE SEQUENCE</scope>
    <source>
        <strain evidence="1">Stoneville</strain>
        <tissue evidence="1">Whole head</tissue>
    </source>
</reference>
<proteinExistence type="predicted"/>
<reference evidence="1" key="1">
    <citation type="journal article" date="2020" name="J Insects Food Feed">
        <title>The yellow mealworm (Tenebrio molitor) genome: a resource for the emerging insects as food and feed industry.</title>
        <authorList>
            <person name="Eriksson T."/>
            <person name="Andere A."/>
            <person name="Kelstrup H."/>
            <person name="Emery V."/>
            <person name="Picard C."/>
        </authorList>
    </citation>
    <scope>NUCLEOTIDE SEQUENCE</scope>
    <source>
        <strain evidence="1">Stoneville</strain>
        <tissue evidence="1">Whole head</tissue>
    </source>
</reference>
<accession>A0A8J6L6T0</accession>
<protein>
    <submittedName>
        <fullName evidence="1">Uncharacterized protein</fullName>
    </submittedName>
</protein>
<gene>
    <name evidence="1" type="ORF">GEV33_013055</name>
</gene>
<comment type="caution">
    <text evidence="1">The sequence shown here is derived from an EMBL/GenBank/DDBJ whole genome shotgun (WGS) entry which is preliminary data.</text>
</comment>
<name>A0A8J6L6T0_TENMO</name>
<organism evidence="1 2">
    <name type="scientific">Tenebrio molitor</name>
    <name type="common">Yellow mealworm beetle</name>
    <dbReference type="NCBI Taxonomy" id="7067"/>
    <lineage>
        <taxon>Eukaryota</taxon>
        <taxon>Metazoa</taxon>
        <taxon>Ecdysozoa</taxon>
        <taxon>Arthropoda</taxon>
        <taxon>Hexapoda</taxon>
        <taxon>Insecta</taxon>
        <taxon>Pterygota</taxon>
        <taxon>Neoptera</taxon>
        <taxon>Endopterygota</taxon>
        <taxon>Coleoptera</taxon>
        <taxon>Polyphaga</taxon>
        <taxon>Cucujiformia</taxon>
        <taxon>Tenebrionidae</taxon>
        <taxon>Tenebrio</taxon>
    </lineage>
</organism>
<keyword evidence="2" id="KW-1185">Reference proteome</keyword>
<dbReference type="EMBL" id="JABDTM020027948">
    <property type="protein sequence ID" value="KAH0809735.1"/>
    <property type="molecule type" value="Genomic_DNA"/>
</dbReference>
<evidence type="ECO:0000313" key="2">
    <source>
        <dbReference type="Proteomes" id="UP000719412"/>
    </source>
</evidence>
<evidence type="ECO:0000313" key="1">
    <source>
        <dbReference type="EMBL" id="KAH0809735.1"/>
    </source>
</evidence>
<dbReference type="Proteomes" id="UP000719412">
    <property type="component" value="Unassembled WGS sequence"/>
</dbReference>